<dbReference type="SUPFAM" id="SSF55729">
    <property type="entry name" value="Acyl-CoA N-acyltransferases (Nat)"/>
    <property type="match status" value="1"/>
</dbReference>
<dbReference type="PROSITE" id="PS51186">
    <property type="entry name" value="GNAT"/>
    <property type="match status" value="1"/>
</dbReference>
<dbReference type="Pfam" id="PF13508">
    <property type="entry name" value="Acetyltransf_7"/>
    <property type="match status" value="1"/>
</dbReference>
<dbReference type="EMBL" id="JXQQ01000007">
    <property type="protein sequence ID" value="KIQ36282.1"/>
    <property type="molecule type" value="Genomic_DNA"/>
</dbReference>
<dbReference type="Proteomes" id="UP000032067">
    <property type="component" value="Unassembled WGS sequence"/>
</dbReference>
<name>A0A0D0LDN8_VARPD</name>
<dbReference type="Gene3D" id="3.40.630.30">
    <property type="match status" value="1"/>
</dbReference>
<gene>
    <name evidence="2" type="ORF">RT97_02425</name>
</gene>
<evidence type="ECO:0000313" key="2">
    <source>
        <dbReference type="EMBL" id="KIQ36282.1"/>
    </source>
</evidence>
<sequence length="169" mass="19139">MGDLLSRLSLQPVDSSDFEDMLAVRIDAMRPSLERVGRFDLARSRERLSAGFAVPFMHHIVLDGDQRVGFVTLKPEGADALRLDHLYLRTGFQGSGIGEWVVRWAKAEAREKKLDIKLTALVQSDANRFYLRHGFVLEGEEGVDLHYRWRVQDTSVLSNVHSKTTTRSG</sequence>
<accession>A0A0D0LDN8</accession>
<dbReference type="InterPro" id="IPR016181">
    <property type="entry name" value="Acyl_CoA_acyltransferase"/>
</dbReference>
<dbReference type="AlphaFoldDB" id="A0A0D0LDN8"/>
<dbReference type="CDD" id="cd04301">
    <property type="entry name" value="NAT_SF"/>
    <property type="match status" value="1"/>
</dbReference>
<organism evidence="2 3">
    <name type="scientific">Variovorax paradoxus</name>
    <dbReference type="NCBI Taxonomy" id="34073"/>
    <lineage>
        <taxon>Bacteria</taxon>
        <taxon>Pseudomonadati</taxon>
        <taxon>Pseudomonadota</taxon>
        <taxon>Betaproteobacteria</taxon>
        <taxon>Burkholderiales</taxon>
        <taxon>Comamonadaceae</taxon>
        <taxon>Variovorax</taxon>
    </lineage>
</organism>
<comment type="caution">
    <text evidence="2">The sequence shown here is derived from an EMBL/GenBank/DDBJ whole genome shotgun (WGS) entry which is preliminary data.</text>
</comment>
<reference evidence="2 3" key="1">
    <citation type="submission" date="2014-12" db="EMBL/GenBank/DDBJ databases">
        <title>16Stimator: statistical estimation of ribosomal gene copy numbers from draft genome assemblies.</title>
        <authorList>
            <person name="Perisin M.A."/>
            <person name="Vetter M."/>
            <person name="Gilbert J.A."/>
            <person name="Bergelson J."/>
        </authorList>
    </citation>
    <scope>NUCLEOTIDE SEQUENCE [LARGE SCALE GENOMIC DNA]</scope>
    <source>
        <strain evidence="2 3">MEDvA23</strain>
    </source>
</reference>
<evidence type="ECO:0000313" key="3">
    <source>
        <dbReference type="Proteomes" id="UP000032067"/>
    </source>
</evidence>
<dbReference type="OrthoDB" id="5522469at2"/>
<keyword evidence="2" id="KW-0808">Transferase</keyword>
<protein>
    <submittedName>
        <fullName evidence="2">GNAT family acetyltransferase</fullName>
    </submittedName>
</protein>
<dbReference type="GO" id="GO:0016747">
    <property type="term" value="F:acyltransferase activity, transferring groups other than amino-acyl groups"/>
    <property type="evidence" value="ECO:0007669"/>
    <property type="project" value="InterPro"/>
</dbReference>
<dbReference type="InterPro" id="IPR000182">
    <property type="entry name" value="GNAT_dom"/>
</dbReference>
<proteinExistence type="predicted"/>
<evidence type="ECO:0000259" key="1">
    <source>
        <dbReference type="PROSITE" id="PS51186"/>
    </source>
</evidence>
<feature type="domain" description="N-acetyltransferase" evidence="1">
    <location>
        <begin position="8"/>
        <end position="154"/>
    </location>
</feature>
<dbReference type="RefSeq" id="WP_042577188.1">
    <property type="nucleotide sequence ID" value="NZ_JXQQ01000007.1"/>
</dbReference>